<dbReference type="InterPro" id="IPR036291">
    <property type="entry name" value="NAD(P)-bd_dom_sf"/>
</dbReference>
<dbReference type="Gene3D" id="3.40.50.720">
    <property type="entry name" value="NAD(P)-binding Rossmann-like Domain"/>
    <property type="match status" value="1"/>
</dbReference>
<reference evidence="7 8" key="1">
    <citation type="journal article" date="2012" name="New Phytol.">
        <title>Insight into trade-off between wood decay and parasitism from the genome of a fungal forest pathogen.</title>
        <authorList>
            <person name="Olson A."/>
            <person name="Aerts A."/>
            <person name="Asiegbu F."/>
            <person name="Belbahri L."/>
            <person name="Bouzid O."/>
            <person name="Broberg A."/>
            <person name="Canback B."/>
            <person name="Coutinho P.M."/>
            <person name="Cullen D."/>
            <person name="Dalman K."/>
            <person name="Deflorio G."/>
            <person name="van Diepen L.T."/>
            <person name="Dunand C."/>
            <person name="Duplessis S."/>
            <person name="Durling M."/>
            <person name="Gonthier P."/>
            <person name="Grimwood J."/>
            <person name="Fossdal C.G."/>
            <person name="Hansson D."/>
            <person name="Henrissat B."/>
            <person name="Hietala A."/>
            <person name="Himmelstrand K."/>
            <person name="Hoffmeister D."/>
            <person name="Hogberg N."/>
            <person name="James T.Y."/>
            <person name="Karlsson M."/>
            <person name="Kohler A."/>
            <person name="Kues U."/>
            <person name="Lee Y.H."/>
            <person name="Lin Y.C."/>
            <person name="Lind M."/>
            <person name="Lindquist E."/>
            <person name="Lombard V."/>
            <person name="Lucas S."/>
            <person name="Lunden K."/>
            <person name="Morin E."/>
            <person name="Murat C."/>
            <person name="Park J."/>
            <person name="Raffaello T."/>
            <person name="Rouze P."/>
            <person name="Salamov A."/>
            <person name="Schmutz J."/>
            <person name="Solheim H."/>
            <person name="Stahlberg J."/>
            <person name="Velez H."/>
            <person name="de Vries R.P."/>
            <person name="Wiebenga A."/>
            <person name="Woodward S."/>
            <person name="Yakovlev I."/>
            <person name="Garbelotto M."/>
            <person name="Martin F."/>
            <person name="Grigoriev I.V."/>
            <person name="Stenlid J."/>
        </authorList>
    </citation>
    <scope>NUCLEOTIDE SEQUENCE [LARGE SCALE GENOMIC DNA]</scope>
    <source>
        <strain evidence="7 8">TC 32-1</strain>
    </source>
</reference>
<dbReference type="STRING" id="747525.W4KBK9"/>
<keyword evidence="3 5" id="KW-0862">Zinc</keyword>
<dbReference type="GeneID" id="20666233"/>
<dbReference type="HOGENOM" id="CLU_026673_20_2_1"/>
<sequence length="362" mass="39013">MSAKGYAIHDTTKWNDFKLISYDLKTAGDYDIDIAITHCGICGSDLHTIKAEWGKPDLPVIVGHEIVGTVSAVGPKVTEFKIGDRAGVVRHLASSFASPPRIALTHASEENCKNDNENYCHDLIDTYNDRYPNGDKTTGGFATAVRVHERFVFPIPDQLPSEIAAPMLCAGLTTYSPLVRNGCGPGKKVGVIGIGGLGHFAIMWAKALGAEVYALTRSTDKDDDIKKLGGDYILHTGEADFADPYRGELDIIISTANVSAGFPLKKVLTLLAVGGHLVCVGLPEEPLPEIAAFDLVNGCAIAGSYLGNKREAISMLELASKQDLRSWIEVLPMSKATEAVEKVDKGDVRYRIVLQNDIDSSE</sequence>
<dbReference type="PROSITE" id="PS00059">
    <property type="entry name" value="ADH_ZINC"/>
    <property type="match status" value="1"/>
</dbReference>
<dbReference type="GO" id="GO:0016616">
    <property type="term" value="F:oxidoreductase activity, acting on the CH-OH group of donors, NAD or NADP as acceptor"/>
    <property type="evidence" value="ECO:0007669"/>
    <property type="project" value="InterPro"/>
</dbReference>
<organism evidence="7 8">
    <name type="scientific">Heterobasidion irregulare (strain TC 32-1)</name>
    <dbReference type="NCBI Taxonomy" id="747525"/>
    <lineage>
        <taxon>Eukaryota</taxon>
        <taxon>Fungi</taxon>
        <taxon>Dikarya</taxon>
        <taxon>Basidiomycota</taxon>
        <taxon>Agaricomycotina</taxon>
        <taxon>Agaricomycetes</taxon>
        <taxon>Russulales</taxon>
        <taxon>Bondarzewiaceae</taxon>
        <taxon>Heterobasidion</taxon>
        <taxon>Heterobasidion annosum species complex</taxon>
    </lineage>
</organism>
<keyword evidence="8" id="KW-1185">Reference proteome</keyword>
<dbReference type="SMART" id="SM00829">
    <property type="entry name" value="PKS_ER"/>
    <property type="match status" value="1"/>
</dbReference>
<dbReference type="InterPro" id="IPR047109">
    <property type="entry name" value="CAD-like"/>
</dbReference>
<dbReference type="SUPFAM" id="SSF51735">
    <property type="entry name" value="NAD(P)-binding Rossmann-fold domains"/>
    <property type="match status" value="1"/>
</dbReference>
<dbReference type="eggNOG" id="KOG0023">
    <property type="taxonomic scope" value="Eukaryota"/>
</dbReference>
<dbReference type="InParanoid" id="W4KBK9"/>
<gene>
    <name evidence="7" type="ORF">HETIRDRAFT_107295</name>
</gene>
<dbReference type="OrthoDB" id="1879366at2759"/>
<evidence type="ECO:0000256" key="5">
    <source>
        <dbReference type="RuleBase" id="RU361277"/>
    </source>
</evidence>
<evidence type="ECO:0000259" key="6">
    <source>
        <dbReference type="SMART" id="SM00829"/>
    </source>
</evidence>
<dbReference type="KEGG" id="hir:HETIRDRAFT_107295"/>
<evidence type="ECO:0000313" key="7">
    <source>
        <dbReference type="EMBL" id="ETW83178.1"/>
    </source>
</evidence>
<dbReference type="PANTHER" id="PTHR42683">
    <property type="entry name" value="ALDEHYDE REDUCTASE"/>
    <property type="match status" value="1"/>
</dbReference>
<evidence type="ECO:0000256" key="1">
    <source>
        <dbReference type="ARBA" id="ARBA00001947"/>
    </source>
</evidence>
<accession>W4KBK9</accession>
<evidence type="ECO:0000313" key="8">
    <source>
        <dbReference type="Proteomes" id="UP000030671"/>
    </source>
</evidence>
<evidence type="ECO:0000256" key="3">
    <source>
        <dbReference type="ARBA" id="ARBA00022833"/>
    </source>
</evidence>
<evidence type="ECO:0000256" key="2">
    <source>
        <dbReference type="ARBA" id="ARBA00022723"/>
    </source>
</evidence>
<proteinExistence type="inferred from homology"/>
<dbReference type="RefSeq" id="XP_009545460.1">
    <property type="nucleotide sequence ID" value="XM_009547165.1"/>
</dbReference>
<dbReference type="InterPro" id="IPR011032">
    <property type="entry name" value="GroES-like_sf"/>
</dbReference>
<protein>
    <recommendedName>
        <fullName evidence="6">Enoyl reductase (ER) domain-containing protein</fullName>
    </recommendedName>
</protein>
<keyword evidence="4" id="KW-0560">Oxidoreductase</keyword>
<dbReference type="GO" id="GO:0008270">
    <property type="term" value="F:zinc ion binding"/>
    <property type="evidence" value="ECO:0007669"/>
    <property type="project" value="InterPro"/>
</dbReference>
<dbReference type="InterPro" id="IPR013154">
    <property type="entry name" value="ADH-like_N"/>
</dbReference>
<dbReference type="Pfam" id="PF00107">
    <property type="entry name" value="ADH_zinc_N"/>
    <property type="match status" value="1"/>
</dbReference>
<feature type="domain" description="Enoyl reductase (ER)" evidence="6">
    <location>
        <begin position="7"/>
        <end position="354"/>
    </location>
</feature>
<dbReference type="CDD" id="cd05283">
    <property type="entry name" value="CAD1"/>
    <property type="match status" value="1"/>
</dbReference>
<dbReference type="FunFam" id="3.40.50.720:FF:000022">
    <property type="entry name" value="Cinnamyl alcohol dehydrogenase"/>
    <property type="match status" value="1"/>
</dbReference>
<dbReference type="AlphaFoldDB" id="W4KBK9"/>
<comment type="similarity">
    <text evidence="5">Belongs to the zinc-containing alcohol dehydrogenase family.</text>
</comment>
<dbReference type="InterPro" id="IPR020843">
    <property type="entry name" value="ER"/>
</dbReference>
<name>W4KBK9_HETIT</name>
<dbReference type="SUPFAM" id="SSF50129">
    <property type="entry name" value="GroES-like"/>
    <property type="match status" value="1"/>
</dbReference>
<comment type="cofactor">
    <cofactor evidence="1 5">
        <name>Zn(2+)</name>
        <dbReference type="ChEBI" id="CHEBI:29105"/>
    </cofactor>
</comment>
<evidence type="ECO:0000256" key="4">
    <source>
        <dbReference type="ARBA" id="ARBA00023002"/>
    </source>
</evidence>
<dbReference type="EMBL" id="KI925457">
    <property type="protein sequence ID" value="ETW83178.1"/>
    <property type="molecule type" value="Genomic_DNA"/>
</dbReference>
<dbReference type="InterPro" id="IPR002328">
    <property type="entry name" value="ADH_Zn_CS"/>
</dbReference>
<dbReference type="Proteomes" id="UP000030671">
    <property type="component" value="Unassembled WGS sequence"/>
</dbReference>
<dbReference type="Gene3D" id="3.90.180.10">
    <property type="entry name" value="Medium-chain alcohol dehydrogenases, catalytic domain"/>
    <property type="match status" value="1"/>
</dbReference>
<dbReference type="Pfam" id="PF08240">
    <property type="entry name" value="ADH_N"/>
    <property type="match status" value="1"/>
</dbReference>
<dbReference type="InterPro" id="IPR013149">
    <property type="entry name" value="ADH-like_C"/>
</dbReference>
<keyword evidence="2 5" id="KW-0479">Metal-binding</keyword>